<feature type="non-terminal residue" evidence="1">
    <location>
        <position position="1"/>
    </location>
</feature>
<proteinExistence type="predicted"/>
<dbReference type="AlphaFoldDB" id="A0A0V1DQH0"/>
<dbReference type="OrthoDB" id="10547476at2759"/>
<sequence>LCWDFDGDCIESVDCLWWDGHFFYTNSANP</sequence>
<protein>
    <submittedName>
        <fullName evidence="1">Uncharacterized protein</fullName>
    </submittedName>
</protein>
<evidence type="ECO:0000313" key="1">
    <source>
        <dbReference type="EMBL" id="KRY63804.1"/>
    </source>
</evidence>
<comment type="caution">
    <text evidence="1">The sequence shown here is derived from an EMBL/GenBank/DDBJ whole genome shotgun (WGS) entry which is preliminary data.</text>
</comment>
<feature type="non-terminal residue" evidence="1">
    <location>
        <position position="30"/>
    </location>
</feature>
<organism evidence="1 2">
    <name type="scientific">Trichinella zimbabwensis</name>
    <dbReference type="NCBI Taxonomy" id="268475"/>
    <lineage>
        <taxon>Eukaryota</taxon>
        <taxon>Metazoa</taxon>
        <taxon>Ecdysozoa</taxon>
        <taxon>Nematoda</taxon>
        <taxon>Enoplea</taxon>
        <taxon>Dorylaimia</taxon>
        <taxon>Trichinellida</taxon>
        <taxon>Trichinellidae</taxon>
        <taxon>Trichinella</taxon>
    </lineage>
</organism>
<gene>
    <name evidence="1" type="ORF">T11_5607</name>
</gene>
<name>A0A0V1DQH0_9BILA</name>
<keyword evidence="2" id="KW-1185">Reference proteome</keyword>
<accession>A0A0V1DQH0</accession>
<reference evidence="1 2" key="1">
    <citation type="submission" date="2015-01" db="EMBL/GenBank/DDBJ databases">
        <title>Evolution of Trichinella species and genotypes.</title>
        <authorList>
            <person name="Korhonen P.K."/>
            <person name="Edoardo P."/>
            <person name="Giuseppe L.R."/>
            <person name="Gasser R.B."/>
        </authorList>
    </citation>
    <scope>NUCLEOTIDE SEQUENCE [LARGE SCALE GENOMIC DNA]</scope>
    <source>
        <strain evidence="1">ISS1029</strain>
    </source>
</reference>
<dbReference type="Proteomes" id="UP000055024">
    <property type="component" value="Unassembled WGS sequence"/>
</dbReference>
<evidence type="ECO:0000313" key="2">
    <source>
        <dbReference type="Proteomes" id="UP000055024"/>
    </source>
</evidence>
<dbReference type="EMBL" id="JYDP01008275">
    <property type="protein sequence ID" value="KRY63804.1"/>
    <property type="molecule type" value="Genomic_DNA"/>
</dbReference>